<gene>
    <name evidence="2" type="ORF">E7512_08150</name>
</gene>
<protein>
    <submittedName>
        <fullName evidence="2">Sugar phosphate isomerase/epimerase</fullName>
    </submittedName>
</protein>
<dbReference type="InterPro" id="IPR013022">
    <property type="entry name" value="Xyl_isomerase-like_TIM-brl"/>
</dbReference>
<name>A0A928Q575_9FIRM</name>
<reference evidence="2" key="1">
    <citation type="submission" date="2019-04" db="EMBL/GenBank/DDBJ databases">
        <title>Evolution of Biomass-Degrading Anaerobic Consortia Revealed by Metagenomics.</title>
        <authorList>
            <person name="Peng X."/>
        </authorList>
    </citation>
    <scope>NUCLEOTIDE SEQUENCE</scope>
    <source>
        <strain evidence="2">SIG551</strain>
    </source>
</reference>
<evidence type="ECO:0000313" key="2">
    <source>
        <dbReference type="EMBL" id="MBE6833537.1"/>
    </source>
</evidence>
<proteinExistence type="predicted"/>
<dbReference type="InterPro" id="IPR036237">
    <property type="entry name" value="Xyl_isomerase-like_sf"/>
</dbReference>
<dbReference type="SUPFAM" id="SSF51658">
    <property type="entry name" value="Xylose isomerase-like"/>
    <property type="match status" value="1"/>
</dbReference>
<dbReference type="AlphaFoldDB" id="A0A928Q575"/>
<dbReference type="Proteomes" id="UP000754750">
    <property type="component" value="Unassembled WGS sequence"/>
</dbReference>
<evidence type="ECO:0000313" key="3">
    <source>
        <dbReference type="Proteomes" id="UP000754750"/>
    </source>
</evidence>
<keyword evidence="2" id="KW-0413">Isomerase</keyword>
<dbReference type="PANTHER" id="PTHR12110">
    <property type="entry name" value="HYDROXYPYRUVATE ISOMERASE"/>
    <property type="match status" value="1"/>
</dbReference>
<accession>A0A928Q575</accession>
<dbReference type="GO" id="GO:0016853">
    <property type="term" value="F:isomerase activity"/>
    <property type="evidence" value="ECO:0007669"/>
    <property type="project" value="UniProtKB-KW"/>
</dbReference>
<sequence length="279" mass="31391">MRLCRKDFMKIYFSELCLLGNNVFSNVDQMIAAGADGIELMMDGPGWDRFDVRMDEFARELHSRKAVYSVHTPVWDINLTSENHFVRQAAIQSLQYSIELSAKLGAEHVVVHPGFCMSSCFDKETAKERAREALWELLDFNKDYGMKLLVENVGDKNTSLFTQEEYAAFLDEFPPEAGYLVDVGHACLNGWDIPALLFAVKDRLLAVHLHDNDGISDQHLPMHQGVIPWEPVFSVLQSARPDLHLVLEYRNGTPLPQLAQDAAALGNLVSPRGETVSDL</sequence>
<dbReference type="InterPro" id="IPR050312">
    <property type="entry name" value="IolE/XylAMocC-like"/>
</dbReference>
<feature type="domain" description="Xylose isomerase-like TIM barrel" evidence="1">
    <location>
        <begin position="30"/>
        <end position="263"/>
    </location>
</feature>
<dbReference type="PANTHER" id="PTHR12110:SF21">
    <property type="entry name" value="XYLOSE ISOMERASE-LIKE TIM BARREL DOMAIN-CONTAINING PROTEIN"/>
    <property type="match status" value="1"/>
</dbReference>
<dbReference type="Gene3D" id="3.20.20.150">
    <property type="entry name" value="Divalent-metal-dependent TIM barrel enzymes"/>
    <property type="match status" value="1"/>
</dbReference>
<dbReference type="Pfam" id="PF01261">
    <property type="entry name" value="AP_endonuc_2"/>
    <property type="match status" value="1"/>
</dbReference>
<dbReference type="EMBL" id="SVNY01000003">
    <property type="protein sequence ID" value="MBE6833537.1"/>
    <property type="molecule type" value="Genomic_DNA"/>
</dbReference>
<comment type="caution">
    <text evidence="2">The sequence shown here is derived from an EMBL/GenBank/DDBJ whole genome shotgun (WGS) entry which is preliminary data.</text>
</comment>
<organism evidence="2 3">
    <name type="scientific">Faecalispora sporosphaeroides</name>
    <dbReference type="NCBI Taxonomy" id="1549"/>
    <lineage>
        <taxon>Bacteria</taxon>
        <taxon>Bacillati</taxon>
        <taxon>Bacillota</taxon>
        <taxon>Clostridia</taxon>
        <taxon>Eubacteriales</taxon>
        <taxon>Oscillospiraceae</taxon>
        <taxon>Faecalispora</taxon>
    </lineage>
</organism>
<evidence type="ECO:0000259" key="1">
    <source>
        <dbReference type="Pfam" id="PF01261"/>
    </source>
</evidence>